<evidence type="ECO:0000313" key="10">
    <source>
        <dbReference type="Proteomes" id="UP000800036"/>
    </source>
</evidence>
<evidence type="ECO:0000256" key="6">
    <source>
        <dbReference type="SAM" id="MobiDB-lite"/>
    </source>
</evidence>
<dbReference type="GO" id="GO:0016787">
    <property type="term" value="F:hydrolase activity"/>
    <property type="evidence" value="ECO:0007669"/>
    <property type="project" value="UniProtKB-KW"/>
</dbReference>
<keyword evidence="4" id="KW-0067">ATP-binding</keyword>
<keyword evidence="10" id="KW-1185">Reference proteome</keyword>
<feature type="domain" description="Helicase ATP-binding" evidence="7">
    <location>
        <begin position="759"/>
        <end position="929"/>
    </location>
</feature>
<dbReference type="InterPro" id="IPR059032">
    <property type="entry name" value="WHD_DDX60"/>
</dbReference>
<dbReference type="PANTHER" id="PTHR44533:SF4">
    <property type="entry name" value="DEAD_H RNA HELICASE, PUTATIVE-RELATED"/>
    <property type="match status" value="1"/>
</dbReference>
<dbReference type="GO" id="GO:0003676">
    <property type="term" value="F:nucleic acid binding"/>
    <property type="evidence" value="ECO:0007669"/>
    <property type="project" value="InterPro"/>
</dbReference>
<dbReference type="OrthoDB" id="2320933at2759"/>
<dbReference type="PROSITE" id="PS51192">
    <property type="entry name" value="HELICASE_ATP_BIND_1"/>
    <property type="match status" value="1"/>
</dbReference>
<organism evidence="9 10">
    <name type="scientific">Bimuria novae-zelandiae CBS 107.79</name>
    <dbReference type="NCBI Taxonomy" id="1447943"/>
    <lineage>
        <taxon>Eukaryota</taxon>
        <taxon>Fungi</taxon>
        <taxon>Dikarya</taxon>
        <taxon>Ascomycota</taxon>
        <taxon>Pezizomycotina</taxon>
        <taxon>Dothideomycetes</taxon>
        <taxon>Pleosporomycetidae</taxon>
        <taxon>Pleosporales</taxon>
        <taxon>Massarineae</taxon>
        <taxon>Didymosphaeriaceae</taxon>
        <taxon>Bimuria</taxon>
    </lineage>
</organism>
<evidence type="ECO:0000256" key="5">
    <source>
        <dbReference type="SAM" id="Coils"/>
    </source>
</evidence>
<feature type="region of interest" description="Disordered" evidence="6">
    <location>
        <begin position="1763"/>
        <end position="1790"/>
    </location>
</feature>
<feature type="region of interest" description="Disordered" evidence="6">
    <location>
        <begin position="1706"/>
        <end position="1739"/>
    </location>
</feature>
<keyword evidence="3 9" id="KW-0347">Helicase</keyword>
<dbReference type="SMART" id="SM00490">
    <property type="entry name" value="HELICc"/>
    <property type="match status" value="1"/>
</dbReference>
<gene>
    <name evidence="9" type="ORF">BU23DRAFT_573321</name>
</gene>
<keyword evidence="5" id="KW-0175">Coiled coil</keyword>
<evidence type="ECO:0000256" key="4">
    <source>
        <dbReference type="ARBA" id="ARBA00022840"/>
    </source>
</evidence>
<dbReference type="SUPFAM" id="SSF52540">
    <property type="entry name" value="P-loop containing nucleoside triphosphate hydrolases"/>
    <property type="match status" value="1"/>
</dbReference>
<dbReference type="Proteomes" id="UP000800036">
    <property type="component" value="Unassembled WGS sequence"/>
</dbReference>
<evidence type="ECO:0000259" key="8">
    <source>
        <dbReference type="PROSITE" id="PS51194"/>
    </source>
</evidence>
<sequence>MANGASQSQNALLEWYARIYSRRVDIVGDYAGNELFLIDGDSLLLHCFADEHLDVEHGFQQLHATWTVEHFLRNLVSRRANFHIAFFDQHRQLCIPPSASAAAHAKYLLAREAIIRHLSANLKSPHSEVQINVFSSITSDEFAEYLKVTEFYFLLCHDGASSKALRKRKLLDKTLDALEDEEHDGEEEEEQRKKIIFRQLIHWSMAHGCSIVLINGLDFQDARIIATVLENLRGTGTGVSLEINLDEDDAISEPRQRYLERATWESVSSKVQAPLTERQYITVLVLSALLAGGKATKEFVSAFLRQTALISHLSLQDRLVPEAKLDDKATESLELFCEEASTILASEQWAENMDAWQCSCDVADLVDGRLLSACLSNPSIGVNETYRSLVQACGALGAGFASDEIARSNGNAASTPKPSNSQASEPYAVLPFSNNVFDPHLAPVRLTVDRVGDVEEAVSSNIFKEVSHWHNHKRPLDPKLREEQLAKSEKQKFWARRRNQWFMAEMAAYAASLTNAVGRALDPEIITTSGKPQKTITEVEENTKPKPKPAVRGGKKAAPSRKEAMLAKIAADRDAKNEATADTLIQGWRLTCSAIEKESSATARYQRAKAYLSTLNTDLKRNTLEAEVRLYMLNALLLPWLVACKNDDKTAALNIAALIFAELGSFSKFNRPVTATITKCLQAVIKELALPKLSIPKPEGDRPLVFKFALESTGRSLSLPISQNEFQLLHCGPYFDRSIDSAPDPRVPFEPDAWQRKVLDEIDAKRSLLVIAPTSAGKTFISFYAMKQVLEANDEDILVYVAPTKALVNQIAAEVQARFSKRYNFAGNSVWAIHTRDYRINNPTGCQILVTVPHILQIMLLAPTNANSWSKRVKWIIFDEVHCIGQAEDGLIWEQLLLMAPCPILALSATIGNPDEFSAWLDSTQKSAGNKLTMVQHPHRYSDLRKFVYKPADNNDNKNFTGLEENRAFAQLGLDDSKDFEYIHPVASLVNRSRGIPADLALEARDCYLLWQSMSKLQTATHPVDKSLDPTVALPAVIRKVDTIKWEAALKHVLRQWMQDPQSPFDAVVKDLGGHQGGLFENAPSAPDTDATDARADADIDIAEEDEVEVKHDIKSILPMLSKLNEQDALPAILFNYDRGLCERICKSLMEHLVDAETTWKDSSTQWKSTLTKWEEWKKVMAKAGKRGPPKLSKKKGAAEDGLTKEDIQRDAANNDASPWASFNPDKPIDRFHFADNKKLSQDEIDRLEKDLLRREVPVWLITALKRGIGVHHAGLNRKYRQVCEMLFRRGFLRVIIATGTLALGINMPCKTVVFTGDSVFLSALNFRQAAGRAGRRGFDMLGNVVFHGISMSKVQRLISSRLPDINGHFPITTTLVLRLFTLLNDSKNSQFATRSVNALLSQPRLYLGGEESKMTVLHHLRFSIEYLRRQFLLDARGVPLNFAGAISHLYFTENSSFAFHALLKDGYFHKVCADVNANDTAKENILRELMLTMAHLFGRQYCRQADAEFVEQVIKRSPSVVFLPKMPEEAANLLRKHNQTTLDIYKAYVGTFVEQHLNEPDDTLPMTQIKFGTHANGFTDGLQLRSPTTVRSSFVALSGHGDHFESVHDLCTTTRSGVFLEESVIPYVGLYPEESEMPLNAYLYDFFNHGDVNAIVVANRIRRGDVWFVLNDFSMVLATIVTSLSNFMNLSAASDLDFTDVRGEGEDAEAMQEDKFLPDDSGYETASTTSTANRNAPTQRDLPVQIKKKKKVVDSWDADADEEELEEEIAAQREKKQAAAANDAQDRPAWEEGTGLLNVLKAFQALKEDFDTKFRAMWA</sequence>
<evidence type="ECO:0000313" key="9">
    <source>
        <dbReference type="EMBL" id="KAF1967295.1"/>
    </source>
</evidence>
<dbReference type="Pfam" id="PF00270">
    <property type="entry name" value="DEAD"/>
    <property type="match status" value="1"/>
</dbReference>
<evidence type="ECO:0000259" key="7">
    <source>
        <dbReference type="PROSITE" id="PS51192"/>
    </source>
</evidence>
<protein>
    <submittedName>
        <fullName evidence="9">DEAD/DEAH box helicase</fullName>
    </submittedName>
</protein>
<dbReference type="Pfam" id="PF00271">
    <property type="entry name" value="Helicase_C"/>
    <property type="match status" value="1"/>
</dbReference>
<proteinExistence type="predicted"/>
<dbReference type="InterPro" id="IPR055124">
    <property type="entry name" value="PIN-like_DDX60"/>
</dbReference>
<dbReference type="Pfam" id="PF23002">
    <property type="entry name" value="PIN-like_DDX60"/>
    <property type="match status" value="1"/>
</dbReference>
<evidence type="ECO:0000256" key="2">
    <source>
        <dbReference type="ARBA" id="ARBA00022801"/>
    </source>
</evidence>
<dbReference type="InterPro" id="IPR027417">
    <property type="entry name" value="P-loop_NTPase"/>
</dbReference>
<dbReference type="InterPro" id="IPR052431">
    <property type="entry name" value="SKI2_subfamily_helicases"/>
</dbReference>
<evidence type="ECO:0000256" key="3">
    <source>
        <dbReference type="ARBA" id="ARBA00022806"/>
    </source>
</evidence>
<dbReference type="GO" id="GO:0005737">
    <property type="term" value="C:cytoplasm"/>
    <property type="evidence" value="ECO:0007669"/>
    <property type="project" value="TreeGrafter"/>
</dbReference>
<dbReference type="PROSITE" id="PS51194">
    <property type="entry name" value="HELICASE_CTER"/>
    <property type="match status" value="1"/>
</dbReference>
<dbReference type="SMART" id="SM00487">
    <property type="entry name" value="DEXDc"/>
    <property type="match status" value="1"/>
</dbReference>
<dbReference type="EMBL" id="ML976734">
    <property type="protein sequence ID" value="KAF1967295.1"/>
    <property type="molecule type" value="Genomic_DNA"/>
</dbReference>
<feature type="compositionally biased region" description="Basic and acidic residues" evidence="6">
    <location>
        <begin position="1197"/>
        <end position="1210"/>
    </location>
</feature>
<dbReference type="FunFam" id="3.40.50.300:FF:001039">
    <property type="entry name" value="ATP-dependent RNA helicase DDX60"/>
    <property type="match status" value="1"/>
</dbReference>
<dbReference type="Pfam" id="PF26076">
    <property type="entry name" value="WHD_DDX60"/>
    <property type="match status" value="1"/>
</dbReference>
<feature type="compositionally biased region" description="Basic residues" evidence="6">
    <location>
        <begin position="1182"/>
        <end position="1196"/>
    </location>
</feature>
<accession>A0A6A5UQZ3</accession>
<dbReference type="InterPro" id="IPR014001">
    <property type="entry name" value="Helicase_ATP-bd"/>
</dbReference>
<feature type="compositionally biased region" description="Basic residues" evidence="6">
    <location>
        <begin position="545"/>
        <end position="558"/>
    </location>
</feature>
<name>A0A6A5UQZ3_9PLEO</name>
<dbReference type="InterPro" id="IPR001650">
    <property type="entry name" value="Helicase_C-like"/>
</dbReference>
<feature type="region of interest" description="Disordered" evidence="6">
    <location>
        <begin position="539"/>
        <end position="558"/>
    </location>
</feature>
<dbReference type="PANTHER" id="PTHR44533">
    <property type="entry name" value="DEAD/H RNA HELICASE, PUTATIVE-RELATED"/>
    <property type="match status" value="1"/>
</dbReference>
<dbReference type="CDD" id="cd18025">
    <property type="entry name" value="DEXHc_DDX60"/>
    <property type="match status" value="1"/>
</dbReference>
<keyword evidence="2" id="KW-0378">Hydrolase</keyword>
<dbReference type="InterPro" id="IPR011545">
    <property type="entry name" value="DEAD/DEAH_box_helicase_dom"/>
</dbReference>
<feature type="region of interest" description="Disordered" evidence="6">
    <location>
        <begin position="1182"/>
        <end position="1224"/>
    </location>
</feature>
<feature type="domain" description="Helicase C-terminal" evidence="8">
    <location>
        <begin position="1216"/>
        <end position="1378"/>
    </location>
</feature>
<dbReference type="GO" id="GO:0005524">
    <property type="term" value="F:ATP binding"/>
    <property type="evidence" value="ECO:0007669"/>
    <property type="project" value="UniProtKB-KW"/>
</dbReference>
<dbReference type="Gene3D" id="3.40.50.300">
    <property type="entry name" value="P-loop containing nucleotide triphosphate hydrolases"/>
    <property type="match status" value="2"/>
</dbReference>
<evidence type="ECO:0000256" key="1">
    <source>
        <dbReference type="ARBA" id="ARBA00022741"/>
    </source>
</evidence>
<reference evidence="9" key="1">
    <citation type="journal article" date="2020" name="Stud. Mycol.">
        <title>101 Dothideomycetes genomes: a test case for predicting lifestyles and emergence of pathogens.</title>
        <authorList>
            <person name="Haridas S."/>
            <person name="Albert R."/>
            <person name="Binder M."/>
            <person name="Bloem J."/>
            <person name="Labutti K."/>
            <person name="Salamov A."/>
            <person name="Andreopoulos B."/>
            <person name="Baker S."/>
            <person name="Barry K."/>
            <person name="Bills G."/>
            <person name="Bluhm B."/>
            <person name="Cannon C."/>
            <person name="Castanera R."/>
            <person name="Culley D."/>
            <person name="Daum C."/>
            <person name="Ezra D."/>
            <person name="Gonzalez J."/>
            <person name="Henrissat B."/>
            <person name="Kuo A."/>
            <person name="Liang C."/>
            <person name="Lipzen A."/>
            <person name="Lutzoni F."/>
            <person name="Magnuson J."/>
            <person name="Mondo S."/>
            <person name="Nolan M."/>
            <person name="Ohm R."/>
            <person name="Pangilinan J."/>
            <person name="Park H.-J."/>
            <person name="Ramirez L."/>
            <person name="Alfaro M."/>
            <person name="Sun H."/>
            <person name="Tritt A."/>
            <person name="Yoshinaga Y."/>
            <person name="Zwiers L.-H."/>
            <person name="Turgeon B."/>
            <person name="Goodwin S."/>
            <person name="Spatafora J."/>
            <person name="Crous P."/>
            <person name="Grigoriev I."/>
        </authorList>
    </citation>
    <scope>NUCLEOTIDE SEQUENCE</scope>
    <source>
        <strain evidence="9">CBS 107.79</strain>
    </source>
</reference>
<feature type="coiled-coil region" evidence="5">
    <location>
        <begin position="161"/>
        <end position="191"/>
    </location>
</feature>
<dbReference type="GO" id="GO:0004386">
    <property type="term" value="F:helicase activity"/>
    <property type="evidence" value="ECO:0007669"/>
    <property type="project" value="UniProtKB-KW"/>
</dbReference>
<keyword evidence="1" id="KW-0547">Nucleotide-binding</keyword>